<gene>
    <name evidence="6" type="ORF">H8B19_11685</name>
</gene>
<dbReference type="SUPFAM" id="SSF141868">
    <property type="entry name" value="EAL domain-like"/>
    <property type="match status" value="1"/>
</dbReference>
<dbReference type="EMBL" id="JACNEP010000008">
    <property type="protein sequence ID" value="MBC3766539.1"/>
    <property type="molecule type" value="Genomic_DNA"/>
</dbReference>
<feature type="domain" description="EAL" evidence="4">
    <location>
        <begin position="718"/>
        <end position="971"/>
    </location>
</feature>
<feature type="domain" description="PAS" evidence="2">
    <location>
        <begin position="418"/>
        <end position="459"/>
    </location>
</feature>
<protein>
    <submittedName>
        <fullName evidence="6">EAL domain-containing protein</fullName>
    </submittedName>
</protein>
<sequence>MAHTQRQIECTPYHKQERYNLRLQLRRLIQLFWLGLMCFYTSYTAASVSIDASTKQLNLYTHVSVMRIGDNLQLSHAVSSSMWHSPDNISPLEDQQALWGKLVINNAAAQTIDAYIVMANPGVNKLDWYLMDSKSRIRSSHFTGTDRVDELHPLQNGQFSLPVSFQPHEQLTLYFKLVDDGPMVLPLSLVSAEQWAKNQLLNKLITGFISGALLILSAYFMVAYVLRRSPVRFWFSASCLGAWLLLINLQGLLTQWLGLVPYLSSFTSGLLAFTLLCLVKVSHSVLQPVAAYWRYAAYALCSGLLLVSFILNAYWQLVFATSISSAILVIQLWLTFNAVRQGNKLAPRLFICGWLLICFVSIGQSSLFLNGIIVDNHINHIMLLLVLLGGLFIAFANDAAEQQARLSLYSEQTQVIEDLKQFYDLVQHTVDGLYVSSQDGQLLNVNPALVQLFGYESPQQMLSEVKTTEHLYRNQEDRQKLLKELHQHGFVINKEVQGSKRDGTEFWFSTSVQIKQDEGESLMYGSITDITERKHNHLSMAYLASHDPITGIYNHREFDRRLQHAMQYSRQNQSGLCLLIIAINDFARVNESCGYEAANILLRQLSHRLHQAISSRALLARLNNDQFAVLLEGELASDSLKIAEQLQSVGNQFRFMWEKRRFDLGLSIGIASSNLIGDTQQKLLSKASSACDSAKQKGRNQIHQYSDEGEEVTHFQTDQNWLTMLNQALEKDTFELYFQPYHPLKSTDSPAQYEILLRMKSDLQDNLISPSSFLPSAERHNLMAMIDAWVVKNYFEWLNQHPQQLESLSLCHINISGFSIADNELKLFLLNAFEQYQIPHHKICFELSETDAVTHLDETRKFIKTFANLGCKFALDDFGNEFSSYNTLKNLAVNFVKIDGGLIKDILIDAVDSAMVRSIQDISNTLNIQTIAEFVESKDIMVELGKLGVDYAQGYALSKPQPLNNLLTSLV</sequence>
<reference evidence="6" key="1">
    <citation type="journal article" date="2018" name="Int. J. Syst. Evol. Microbiol.">
        <title>Neptunicella marina gen. nov., sp. nov., isolated from surface seawater.</title>
        <authorList>
            <person name="Liu X."/>
            <person name="Lai Q."/>
            <person name="Du Y."/>
            <person name="Zhang X."/>
            <person name="Liu Z."/>
            <person name="Sun F."/>
            <person name="Shao Z."/>
        </authorList>
    </citation>
    <scope>NUCLEOTIDE SEQUENCE</scope>
    <source>
        <strain evidence="6">S27-2</strain>
    </source>
</reference>
<dbReference type="InterPro" id="IPR035965">
    <property type="entry name" value="PAS-like_dom_sf"/>
</dbReference>
<dbReference type="PROSITE" id="PS50887">
    <property type="entry name" value="GGDEF"/>
    <property type="match status" value="1"/>
</dbReference>
<feature type="transmembrane region" description="Helical" evidence="1">
    <location>
        <begin position="348"/>
        <end position="369"/>
    </location>
</feature>
<feature type="transmembrane region" description="Helical" evidence="1">
    <location>
        <begin position="233"/>
        <end position="253"/>
    </location>
</feature>
<dbReference type="Proteomes" id="UP000601768">
    <property type="component" value="Unassembled WGS sequence"/>
</dbReference>
<feature type="transmembrane region" description="Helical" evidence="1">
    <location>
        <begin position="28"/>
        <end position="50"/>
    </location>
</feature>
<dbReference type="Gene3D" id="3.30.450.20">
    <property type="entry name" value="PAS domain"/>
    <property type="match status" value="1"/>
</dbReference>
<dbReference type="CDD" id="cd00130">
    <property type="entry name" value="PAS"/>
    <property type="match status" value="1"/>
</dbReference>
<dbReference type="Pfam" id="PF07696">
    <property type="entry name" value="7TMR-DISMED2"/>
    <property type="match status" value="1"/>
</dbReference>
<dbReference type="NCBIfam" id="TIGR00229">
    <property type="entry name" value="sensory_box"/>
    <property type="match status" value="1"/>
</dbReference>
<dbReference type="RefSeq" id="WP_186507069.1">
    <property type="nucleotide sequence ID" value="NZ_JACNEP010000008.1"/>
</dbReference>
<keyword evidence="1" id="KW-0812">Transmembrane</keyword>
<comment type="caution">
    <text evidence="6">The sequence shown here is derived from an EMBL/GenBank/DDBJ whole genome shotgun (WGS) entry which is preliminary data.</text>
</comment>
<feature type="transmembrane region" description="Helical" evidence="1">
    <location>
        <begin position="291"/>
        <end position="311"/>
    </location>
</feature>
<dbReference type="Gene3D" id="2.60.40.2380">
    <property type="match status" value="1"/>
</dbReference>
<keyword evidence="1" id="KW-1133">Transmembrane helix</keyword>
<dbReference type="InterPro" id="IPR000014">
    <property type="entry name" value="PAS"/>
</dbReference>
<dbReference type="SMART" id="SM00267">
    <property type="entry name" value="GGDEF"/>
    <property type="match status" value="1"/>
</dbReference>
<dbReference type="NCBIfam" id="TIGR00254">
    <property type="entry name" value="GGDEF"/>
    <property type="match status" value="1"/>
</dbReference>
<organism evidence="6 7">
    <name type="scientific">Neptunicella marina</name>
    <dbReference type="NCBI Taxonomy" id="2125989"/>
    <lineage>
        <taxon>Bacteria</taxon>
        <taxon>Pseudomonadati</taxon>
        <taxon>Pseudomonadota</taxon>
        <taxon>Gammaproteobacteria</taxon>
        <taxon>Alteromonadales</taxon>
        <taxon>Alteromonadaceae</taxon>
        <taxon>Neptunicella</taxon>
    </lineage>
</organism>
<name>A0A8J6LZB4_9ALTE</name>
<dbReference type="PANTHER" id="PTHR33121:SF23">
    <property type="entry name" value="CYCLIC DI-GMP PHOSPHODIESTERASE PDEB"/>
    <property type="match status" value="1"/>
</dbReference>
<feature type="transmembrane region" description="Helical" evidence="1">
    <location>
        <begin position="317"/>
        <end position="336"/>
    </location>
</feature>
<dbReference type="InterPro" id="IPR043128">
    <property type="entry name" value="Rev_trsase/Diguanyl_cyclase"/>
</dbReference>
<keyword evidence="1" id="KW-0472">Membrane</keyword>
<dbReference type="Pfam" id="PF07695">
    <property type="entry name" value="7TMR-DISM_7TM"/>
    <property type="match status" value="1"/>
</dbReference>
<dbReference type="InterPro" id="IPR050706">
    <property type="entry name" value="Cyclic-di-GMP_PDE-like"/>
</dbReference>
<reference evidence="6" key="2">
    <citation type="submission" date="2020-08" db="EMBL/GenBank/DDBJ databases">
        <authorList>
            <person name="Lai Q."/>
        </authorList>
    </citation>
    <scope>NUCLEOTIDE SEQUENCE</scope>
    <source>
        <strain evidence="6">S27-2</strain>
    </source>
</reference>
<dbReference type="Gene3D" id="3.30.70.270">
    <property type="match status" value="1"/>
</dbReference>
<dbReference type="SUPFAM" id="SSF55073">
    <property type="entry name" value="Nucleotide cyclase"/>
    <property type="match status" value="1"/>
</dbReference>
<dbReference type="Pfam" id="PF13426">
    <property type="entry name" value="PAS_9"/>
    <property type="match status" value="1"/>
</dbReference>
<feature type="domain" description="PAC" evidence="3">
    <location>
        <begin position="492"/>
        <end position="542"/>
    </location>
</feature>
<dbReference type="AlphaFoldDB" id="A0A8J6LZB4"/>
<evidence type="ECO:0000313" key="6">
    <source>
        <dbReference type="EMBL" id="MBC3766539.1"/>
    </source>
</evidence>
<evidence type="ECO:0000259" key="5">
    <source>
        <dbReference type="PROSITE" id="PS50887"/>
    </source>
</evidence>
<feature type="domain" description="GGDEF" evidence="5">
    <location>
        <begin position="574"/>
        <end position="707"/>
    </location>
</feature>
<dbReference type="PROSITE" id="PS50113">
    <property type="entry name" value="PAC"/>
    <property type="match status" value="1"/>
</dbReference>
<evidence type="ECO:0000259" key="4">
    <source>
        <dbReference type="PROSITE" id="PS50883"/>
    </source>
</evidence>
<dbReference type="GO" id="GO:0071111">
    <property type="term" value="F:cyclic-guanylate-specific phosphodiesterase activity"/>
    <property type="evidence" value="ECO:0007669"/>
    <property type="project" value="InterPro"/>
</dbReference>
<evidence type="ECO:0000256" key="1">
    <source>
        <dbReference type="SAM" id="Phobius"/>
    </source>
</evidence>
<dbReference type="CDD" id="cd01948">
    <property type="entry name" value="EAL"/>
    <property type="match status" value="1"/>
</dbReference>
<dbReference type="InterPro" id="IPR035919">
    <property type="entry name" value="EAL_sf"/>
</dbReference>
<accession>A0A8J6LZB4</accession>
<dbReference type="PANTHER" id="PTHR33121">
    <property type="entry name" value="CYCLIC DI-GMP PHOSPHODIESTERASE PDEF"/>
    <property type="match status" value="1"/>
</dbReference>
<dbReference type="InterPro" id="IPR001633">
    <property type="entry name" value="EAL_dom"/>
</dbReference>
<proteinExistence type="predicted"/>
<dbReference type="Pfam" id="PF00990">
    <property type="entry name" value="GGDEF"/>
    <property type="match status" value="1"/>
</dbReference>
<keyword evidence="7" id="KW-1185">Reference proteome</keyword>
<dbReference type="InterPro" id="IPR000700">
    <property type="entry name" value="PAS-assoc_C"/>
</dbReference>
<feature type="transmembrane region" description="Helical" evidence="1">
    <location>
        <begin position="204"/>
        <end position="226"/>
    </location>
</feature>
<dbReference type="Pfam" id="PF00563">
    <property type="entry name" value="EAL"/>
    <property type="match status" value="1"/>
</dbReference>
<dbReference type="SMART" id="SM00052">
    <property type="entry name" value="EAL"/>
    <property type="match status" value="1"/>
</dbReference>
<dbReference type="CDD" id="cd01949">
    <property type="entry name" value="GGDEF"/>
    <property type="match status" value="1"/>
</dbReference>
<dbReference type="Gene3D" id="3.20.20.450">
    <property type="entry name" value="EAL domain"/>
    <property type="match status" value="1"/>
</dbReference>
<evidence type="ECO:0000259" key="3">
    <source>
        <dbReference type="PROSITE" id="PS50113"/>
    </source>
</evidence>
<dbReference type="InterPro" id="IPR000160">
    <property type="entry name" value="GGDEF_dom"/>
</dbReference>
<dbReference type="SUPFAM" id="SSF55785">
    <property type="entry name" value="PYP-like sensor domain (PAS domain)"/>
    <property type="match status" value="1"/>
</dbReference>
<evidence type="ECO:0000259" key="2">
    <source>
        <dbReference type="PROSITE" id="PS50112"/>
    </source>
</evidence>
<dbReference type="InterPro" id="IPR029787">
    <property type="entry name" value="Nucleotide_cyclase"/>
</dbReference>
<dbReference type="PROSITE" id="PS50883">
    <property type="entry name" value="EAL"/>
    <property type="match status" value="1"/>
</dbReference>
<evidence type="ECO:0000313" key="7">
    <source>
        <dbReference type="Proteomes" id="UP000601768"/>
    </source>
</evidence>
<feature type="transmembrane region" description="Helical" evidence="1">
    <location>
        <begin position="259"/>
        <end position="279"/>
    </location>
</feature>
<dbReference type="PROSITE" id="PS50112">
    <property type="entry name" value="PAS"/>
    <property type="match status" value="1"/>
</dbReference>
<dbReference type="InterPro" id="IPR011622">
    <property type="entry name" value="7TMR_DISM_rcpt_extracell_dom2"/>
</dbReference>
<dbReference type="InterPro" id="IPR011623">
    <property type="entry name" value="7TMR_DISM_rcpt_extracell_dom1"/>
</dbReference>